<dbReference type="EMBL" id="KF483846">
    <property type="protein sequence ID" value="AHC54990.1"/>
    <property type="molecule type" value="Genomic_DNA"/>
</dbReference>
<dbReference type="SUPFAM" id="SSF82185">
    <property type="entry name" value="Histone H3 K4-specific methyltransferase SET7/9 N-terminal domain"/>
    <property type="match status" value="1"/>
</dbReference>
<dbReference type="Proteomes" id="UP000232615">
    <property type="component" value="Segment"/>
</dbReference>
<proteinExistence type="predicted"/>
<accession>V9SE24</accession>
<protein>
    <recommendedName>
        <fullName evidence="3">MORN repeat-containing protein</fullName>
    </recommendedName>
</protein>
<gene>
    <name evidence="1" type="ORF">TNS_ORF272</name>
</gene>
<evidence type="ECO:0008006" key="3">
    <source>
        <dbReference type="Google" id="ProtNLM"/>
    </source>
</evidence>
<keyword evidence="2" id="KW-1185">Reference proteome</keyword>
<reference evidence="1 2" key="1">
    <citation type="journal article" date="2014" name="Arch. Virol.">
        <title>Complete genome sequence of Tunisvirus, a new member of the proposed family Marseilleviridae.</title>
        <authorList>
            <person name="Aherfi S."/>
            <person name="Boughalmi M."/>
            <person name="Pagnier I."/>
            <person name="Fournous G."/>
            <person name="La Scola B."/>
            <person name="Raoult D."/>
            <person name="Colson P."/>
        </authorList>
    </citation>
    <scope>NUCLEOTIDE SEQUENCE [LARGE SCALE GENOMIC DNA]</scope>
    <source>
        <strain evidence="1 2">U484</strain>
    </source>
</reference>
<evidence type="ECO:0000313" key="2">
    <source>
        <dbReference type="Proteomes" id="UP000232615"/>
    </source>
</evidence>
<organism evidence="1 2">
    <name type="scientific">Tunisvirus fontaine2</name>
    <dbReference type="NCBI Taxonomy" id="1421067"/>
    <lineage>
        <taxon>Viruses</taxon>
        <taxon>Varidnaviria</taxon>
        <taxon>Bamfordvirae</taxon>
        <taxon>Nucleocytoviricota</taxon>
        <taxon>Megaviricetes</taxon>
        <taxon>Pimascovirales</taxon>
        <taxon>Pimascovirales incertae sedis</taxon>
        <taxon>Marseilleviridae</taxon>
        <taxon>Losannavirus</taxon>
        <taxon>Losannavirus tunisense</taxon>
    </lineage>
</organism>
<evidence type="ECO:0000313" key="1">
    <source>
        <dbReference type="EMBL" id="AHC54990.1"/>
    </source>
</evidence>
<sequence length="128" mass="14552">MSCSSEPQKVIEKWKEYDECTGMIHSYKTVETIFDRERRTIESFVDDEIVKLTPYFKGKIHGSLLQYEDGKVVSSIPFVDGKVHGFMKSYREGTTSSAGFATVYPLANADSGSMRRPFVPKTPRSRIL</sequence>
<name>V9SE24_9VIRU</name>